<dbReference type="GO" id="GO:0005634">
    <property type="term" value="C:nucleus"/>
    <property type="evidence" value="ECO:0007669"/>
    <property type="project" value="UniProtKB-SubCell"/>
</dbReference>
<dbReference type="AlphaFoldDB" id="A0A978UMN9"/>
<evidence type="ECO:0000259" key="7">
    <source>
        <dbReference type="PROSITE" id="PS50066"/>
    </source>
</evidence>
<proteinExistence type="predicted"/>
<organism evidence="8 9">
    <name type="scientific">Ziziphus jujuba var. spinosa</name>
    <dbReference type="NCBI Taxonomy" id="714518"/>
    <lineage>
        <taxon>Eukaryota</taxon>
        <taxon>Viridiplantae</taxon>
        <taxon>Streptophyta</taxon>
        <taxon>Embryophyta</taxon>
        <taxon>Tracheophyta</taxon>
        <taxon>Spermatophyta</taxon>
        <taxon>Magnoliopsida</taxon>
        <taxon>eudicotyledons</taxon>
        <taxon>Gunneridae</taxon>
        <taxon>Pentapetalae</taxon>
        <taxon>rosids</taxon>
        <taxon>fabids</taxon>
        <taxon>Rosales</taxon>
        <taxon>Rhamnaceae</taxon>
        <taxon>Paliureae</taxon>
        <taxon>Ziziphus</taxon>
    </lineage>
</organism>
<accession>A0A978UMN9</accession>
<evidence type="ECO:0000256" key="1">
    <source>
        <dbReference type="ARBA" id="ARBA00004123"/>
    </source>
</evidence>
<keyword evidence="4" id="KW-0804">Transcription</keyword>
<evidence type="ECO:0000256" key="2">
    <source>
        <dbReference type="ARBA" id="ARBA00023015"/>
    </source>
</evidence>
<dbReference type="Pfam" id="PF00319">
    <property type="entry name" value="SRF-TF"/>
    <property type="match status" value="1"/>
</dbReference>
<dbReference type="GO" id="GO:0046983">
    <property type="term" value="F:protein dimerization activity"/>
    <property type="evidence" value="ECO:0007669"/>
    <property type="project" value="InterPro"/>
</dbReference>
<evidence type="ECO:0000256" key="5">
    <source>
        <dbReference type="ARBA" id="ARBA00023242"/>
    </source>
</evidence>
<dbReference type="PROSITE" id="PS50066">
    <property type="entry name" value="MADS_BOX_2"/>
    <property type="match status" value="1"/>
</dbReference>
<dbReference type="EMBL" id="JAEACU010000010">
    <property type="protein sequence ID" value="KAH7516091.1"/>
    <property type="molecule type" value="Genomic_DNA"/>
</dbReference>
<evidence type="ECO:0000256" key="4">
    <source>
        <dbReference type="ARBA" id="ARBA00023163"/>
    </source>
</evidence>
<comment type="subcellular location">
    <subcellularLocation>
        <location evidence="1">Nucleus</location>
    </subcellularLocation>
</comment>
<evidence type="ECO:0000256" key="6">
    <source>
        <dbReference type="SAM" id="MobiDB-lite"/>
    </source>
</evidence>
<evidence type="ECO:0000313" key="8">
    <source>
        <dbReference type="EMBL" id="KAH7516091.1"/>
    </source>
</evidence>
<feature type="compositionally biased region" description="Low complexity" evidence="6">
    <location>
        <begin position="69"/>
        <end position="82"/>
    </location>
</feature>
<protein>
    <recommendedName>
        <fullName evidence="7">MADS-box domain-containing protein</fullName>
    </recommendedName>
</protein>
<name>A0A978UMN9_ZIZJJ</name>
<dbReference type="GO" id="GO:0003677">
    <property type="term" value="F:DNA binding"/>
    <property type="evidence" value="ECO:0007669"/>
    <property type="project" value="UniProtKB-KW"/>
</dbReference>
<evidence type="ECO:0000256" key="3">
    <source>
        <dbReference type="ARBA" id="ARBA00023125"/>
    </source>
</evidence>
<dbReference type="PRINTS" id="PR00404">
    <property type="entry name" value="MADSDOMAIN"/>
</dbReference>
<feature type="region of interest" description="Disordered" evidence="6">
    <location>
        <begin position="69"/>
        <end position="101"/>
    </location>
</feature>
<evidence type="ECO:0000313" key="9">
    <source>
        <dbReference type="Proteomes" id="UP000813462"/>
    </source>
</evidence>
<keyword evidence="3" id="KW-0238">DNA-binding</keyword>
<dbReference type="SUPFAM" id="SSF55455">
    <property type="entry name" value="SRF-like"/>
    <property type="match status" value="1"/>
</dbReference>
<keyword evidence="2" id="KW-0805">Transcription regulation</keyword>
<feature type="domain" description="MADS-box" evidence="7">
    <location>
        <begin position="1"/>
        <end position="47"/>
    </location>
</feature>
<gene>
    <name evidence="8" type="ORF">FEM48_Zijuj10G0098000</name>
</gene>
<dbReference type="Gene3D" id="3.40.1810.10">
    <property type="entry name" value="Transcription factor, MADS-box"/>
    <property type="match status" value="1"/>
</dbReference>
<sequence length="101" mass="11095">MASSTSEKNRKATLKKKASELSILCGVDVFMVIFGSDGSMEVWPDDSAKANSTLSKYCHAINKLKPINQNNNLNNLSNSDQLHFPSDKKMELLQTDGTTSN</sequence>
<comment type="caution">
    <text evidence="8">The sequence shown here is derived from an EMBL/GenBank/DDBJ whole genome shotgun (WGS) entry which is preliminary data.</text>
</comment>
<reference evidence="8" key="1">
    <citation type="journal article" date="2021" name="Front. Plant Sci.">
        <title>Chromosome-Scale Genome Assembly for Chinese Sour Jujube and Insights Into Its Genome Evolution and Domestication Signature.</title>
        <authorList>
            <person name="Shen L.-Y."/>
            <person name="Luo H."/>
            <person name="Wang X.-L."/>
            <person name="Wang X.-M."/>
            <person name="Qiu X.-J."/>
            <person name="Liu H."/>
            <person name="Zhou S.-S."/>
            <person name="Jia K.-H."/>
            <person name="Nie S."/>
            <person name="Bao Y.-T."/>
            <person name="Zhang R.-G."/>
            <person name="Yun Q.-Z."/>
            <person name="Chai Y.-H."/>
            <person name="Lu J.-Y."/>
            <person name="Li Y."/>
            <person name="Zhao S.-W."/>
            <person name="Mao J.-F."/>
            <person name="Jia S.-G."/>
            <person name="Mao Y.-M."/>
        </authorList>
    </citation>
    <scope>NUCLEOTIDE SEQUENCE</scope>
    <source>
        <strain evidence="8">AT0</strain>
        <tissue evidence="8">Leaf</tissue>
    </source>
</reference>
<keyword evidence="5" id="KW-0539">Nucleus</keyword>
<dbReference type="Proteomes" id="UP000813462">
    <property type="component" value="Unassembled WGS sequence"/>
</dbReference>
<dbReference type="InterPro" id="IPR002100">
    <property type="entry name" value="TF_MADSbox"/>
</dbReference>
<dbReference type="InterPro" id="IPR036879">
    <property type="entry name" value="TF_MADSbox_sf"/>
</dbReference>